<organism evidence="1 2">
    <name type="scientific">Apiospora rasikravindrae</name>
    <dbReference type="NCBI Taxonomy" id="990691"/>
    <lineage>
        <taxon>Eukaryota</taxon>
        <taxon>Fungi</taxon>
        <taxon>Dikarya</taxon>
        <taxon>Ascomycota</taxon>
        <taxon>Pezizomycotina</taxon>
        <taxon>Sordariomycetes</taxon>
        <taxon>Xylariomycetidae</taxon>
        <taxon>Amphisphaeriales</taxon>
        <taxon>Apiosporaceae</taxon>
        <taxon>Apiospora</taxon>
    </lineage>
</organism>
<evidence type="ECO:0000313" key="1">
    <source>
        <dbReference type="EMBL" id="KAK8045499.1"/>
    </source>
</evidence>
<reference evidence="1 2" key="1">
    <citation type="submission" date="2023-01" db="EMBL/GenBank/DDBJ databases">
        <title>Analysis of 21 Apiospora genomes using comparative genomics revels a genus with tremendous synthesis potential of carbohydrate active enzymes and secondary metabolites.</title>
        <authorList>
            <person name="Sorensen T."/>
        </authorList>
    </citation>
    <scope>NUCLEOTIDE SEQUENCE [LARGE SCALE GENOMIC DNA]</scope>
    <source>
        <strain evidence="1 2">CBS 33761</strain>
    </source>
</reference>
<evidence type="ECO:0000313" key="2">
    <source>
        <dbReference type="Proteomes" id="UP001444661"/>
    </source>
</evidence>
<gene>
    <name evidence="1" type="ORF">PG993_005523</name>
</gene>
<name>A0ABR1TIB3_9PEZI</name>
<dbReference type="Proteomes" id="UP001444661">
    <property type="component" value="Unassembled WGS sequence"/>
</dbReference>
<proteinExistence type="predicted"/>
<keyword evidence="2" id="KW-1185">Reference proteome</keyword>
<accession>A0ABR1TIB3</accession>
<protein>
    <submittedName>
        <fullName evidence="1">Uncharacterized protein</fullName>
    </submittedName>
</protein>
<sequence length="65" mass="7600">MDDDNWKAGKVVCALIGHEHLLLLELVDPASETYKRVGIGNWQSWRRPKFDWMTQNGTRKEITIM</sequence>
<comment type="caution">
    <text evidence="1">The sequence shown here is derived from an EMBL/GenBank/DDBJ whole genome shotgun (WGS) entry which is preliminary data.</text>
</comment>
<dbReference type="EMBL" id="JAQQWK010000003">
    <property type="protein sequence ID" value="KAK8045499.1"/>
    <property type="molecule type" value="Genomic_DNA"/>
</dbReference>